<name>F8PL41_SERL3</name>
<evidence type="ECO:0000256" key="3">
    <source>
        <dbReference type="ARBA" id="ARBA00022833"/>
    </source>
</evidence>
<dbReference type="OrthoDB" id="2672662at2759"/>
<keyword evidence="1" id="KW-0479">Metal-binding</keyword>
<dbReference type="eggNOG" id="ENOG502RZ3H">
    <property type="taxonomic scope" value="Eukaryota"/>
</dbReference>
<evidence type="ECO:0000256" key="4">
    <source>
        <dbReference type="PROSITE-ProRule" id="PRU00134"/>
    </source>
</evidence>
<dbReference type="GO" id="GO:0008270">
    <property type="term" value="F:zinc ion binding"/>
    <property type="evidence" value="ECO:0007669"/>
    <property type="project" value="UniProtKB-KW"/>
</dbReference>
<evidence type="ECO:0000313" key="6">
    <source>
        <dbReference type="EMBL" id="EGO03949.1"/>
    </source>
</evidence>
<dbReference type="SUPFAM" id="SSF144232">
    <property type="entry name" value="HIT/MYND zinc finger-like"/>
    <property type="match status" value="1"/>
</dbReference>
<dbReference type="PROSITE" id="PS01360">
    <property type="entry name" value="ZF_MYND_1"/>
    <property type="match status" value="1"/>
</dbReference>
<sequence>MADNEFRPSSLRKELAKCNHCYVNGTEKRLSACSRCKAAKYCSKECQTADWAKHKEICGKNSAHAAALNSFHALTLPRDITRTATHVLRLFVQLRTDHKGSPAKYFRILEAKVESIEDAKTFPDPWQESLRDLQNMRGDSEKMGRGTIAAIGVECPPLGVQMIPCGSLKRSSLSSVQLLPNWKDILTKDIEEGKKFQRFGY</sequence>
<dbReference type="InterPro" id="IPR002893">
    <property type="entry name" value="Znf_MYND"/>
</dbReference>
<gene>
    <name evidence="6" type="ORF">SERLA73DRAFT_69757</name>
</gene>
<evidence type="ECO:0000313" key="7">
    <source>
        <dbReference type="Proteomes" id="UP000008063"/>
    </source>
</evidence>
<dbReference type="Gene3D" id="6.10.140.2220">
    <property type="match status" value="1"/>
</dbReference>
<keyword evidence="7" id="KW-1185">Reference proteome</keyword>
<dbReference type="Proteomes" id="UP000008063">
    <property type="component" value="Unassembled WGS sequence"/>
</dbReference>
<accession>F8PL41</accession>
<evidence type="ECO:0000256" key="1">
    <source>
        <dbReference type="ARBA" id="ARBA00022723"/>
    </source>
</evidence>
<keyword evidence="3" id="KW-0862">Zinc</keyword>
<dbReference type="HOGENOM" id="CLU_094262_0_1_1"/>
<dbReference type="PROSITE" id="PS50865">
    <property type="entry name" value="ZF_MYND_2"/>
    <property type="match status" value="1"/>
</dbReference>
<dbReference type="AlphaFoldDB" id="F8PL41"/>
<evidence type="ECO:0000256" key="2">
    <source>
        <dbReference type="ARBA" id="ARBA00022771"/>
    </source>
</evidence>
<reference evidence="7" key="1">
    <citation type="journal article" date="2011" name="Science">
        <title>The plant cell wall-decomposing machinery underlies the functional diversity of forest fungi.</title>
        <authorList>
            <person name="Eastwood D.C."/>
            <person name="Floudas D."/>
            <person name="Binder M."/>
            <person name="Majcherczyk A."/>
            <person name="Schneider P."/>
            <person name="Aerts A."/>
            <person name="Asiegbu F.O."/>
            <person name="Baker S.E."/>
            <person name="Barry K."/>
            <person name="Bendiksby M."/>
            <person name="Blumentritt M."/>
            <person name="Coutinho P.M."/>
            <person name="Cullen D."/>
            <person name="de Vries R.P."/>
            <person name="Gathman A."/>
            <person name="Goodell B."/>
            <person name="Henrissat B."/>
            <person name="Ihrmark K."/>
            <person name="Kauserud H."/>
            <person name="Kohler A."/>
            <person name="LaButti K."/>
            <person name="Lapidus A."/>
            <person name="Lavin J.L."/>
            <person name="Lee Y.-H."/>
            <person name="Lindquist E."/>
            <person name="Lilly W."/>
            <person name="Lucas S."/>
            <person name="Morin E."/>
            <person name="Murat C."/>
            <person name="Oguiza J.A."/>
            <person name="Park J."/>
            <person name="Pisabarro A.G."/>
            <person name="Riley R."/>
            <person name="Rosling A."/>
            <person name="Salamov A."/>
            <person name="Schmidt O."/>
            <person name="Schmutz J."/>
            <person name="Skrede I."/>
            <person name="Stenlid J."/>
            <person name="Wiebenga A."/>
            <person name="Xie X."/>
            <person name="Kuees U."/>
            <person name="Hibbett D.S."/>
            <person name="Hoffmeister D."/>
            <person name="Hoegberg N."/>
            <person name="Martin F."/>
            <person name="Grigoriev I.V."/>
            <person name="Watkinson S.C."/>
        </authorList>
    </citation>
    <scope>NUCLEOTIDE SEQUENCE [LARGE SCALE GENOMIC DNA]</scope>
    <source>
        <strain evidence="7">strain S7.3</strain>
    </source>
</reference>
<protein>
    <recommendedName>
        <fullName evidence="5">MYND-type domain-containing protein</fullName>
    </recommendedName>
</protein>
<dbReference type="OMA" id="HNSTLMA"/>
<organism evidence="7">
    <name type="scientific">Serpula lacrymans var. lacrymans (strain S7.3)</name>
    <name type="common">Dry rot fungus</name>
    <dbReference type="NCBI Taxonomy" id="936435"/>
    <lineage>
        <taxon>Eukaryota</taxon>
        <taxon>Fungi</taxon>
        <taxon>Dikarya</taxon>
        <taxon>Basidiomycota</taxon>
        <taxon>Agaricomycotina</taxon>
        <taxon>Agaricomycetes</taxon>
        <taxon>Agaricomycetidae</taxon>
        <taxon>Boletales</taxon>
        <taxon>Coniophorineae</taxon>
        <taxon>Serpulaceae</taxon>
        <taxon>Serpula</taxon>
    </lineage>
</organism>
<evidence type="ECO:0000259" key="5">
    <source>
        <dbReference type="PROSITE" id="PS50865"/>
    </source>
</evidence>
<proteinExistence type="predicted"/>
<dbReference type="InParanoid" id="F8PL41"/>
<dbReference type="EMBL" id="GL945475">
    <property type="protein sequence ID" value="EGO03949.1"/>
    <property type="molecule type" value="Genomic_DNA"/>
</dbReference>
<dbReference type="Pfam" id="PF01753">
    <property type="entry name" value="zf-MYND"/>
    <property type="match status" value="1"/>
</dbReference>
<dbReference type="STRING" id="936435.F8PL41"/>
<keyword evidence="2 4" id="KW-0863">Zinc-finger</keyword>
<feature type="domain" description="MYND-type" evidence="5">
    <location>
        <begin position="18"/>
        <end position="58"/>
    </location>
</feature>